<evidence type="ECO:0000256" key="1">
    <source>
        <dbReference type="ARBA" id="ARBA00004173"/>
    </source>
</evidence>
<dbReference type="GO" id="GO:0030170">
    <property type="term" value="F:pyridoxal phosphate binding"/>
    <property type="evidence" value="ECO:0007669"/>
    <property type="project" value="InterPro"/>
</dbReference>
<accession>A0A4U0X0Z6</accession>
<comment type="subcellular location">
    <subcellularLocation>
        <location evidence="1">Mitochondrion</location>
    </subcellularLocation>
</comment>
<keyword evidence="3" id="KW-0808">Transferase</keyword>
<evidence type="ECO:0008006" key="6">
    <source>
        <dbReference type="Google" id="ProtNLM"/>
    </source>
</evidence>
<organism evidence="4 5">
    <name type="scientific">Friedmanniomyces simplex</name>
    <dbReference type="NCBI Taxonomy" id="329884"/>
    <lineage>
        <taxon>Eukaryota</taxon>
        <taxon>Fungi</taxon>
        <taxon>Dikarya</taxon>
        <taxon>Ascomycota</taxon>
        <taxon>Pezizomycotina</taxon>
        <taxon>Dothideomycetes</taxon>
        <taxon>Dothideomycetidae</taxon>
        <taxon>Mycosphaerellales</taxon>
        <taxon>Teratosphaeriaceae</taxon>
        <taxon>Friedmanniomyces</taxon>
    </lineage>
</organism>
<dbReference type="Proteomes" id="UP000309340">
    <property type="component" value="Unassembled WGS sequence"/>
</dbReference>
<dbReference type="SUPFAM" id="SSF53383">
    <property type="entry name" value="PLP-dependent transferases"/>
    <property type="match status" value="1"/>
</dbReference>
<dbReference type="InterPro" id="IPR015421">
    <property type="entry name" value="PyrdxlP-dep_Trfase_major"/>
</dbReference>
<dbReference type="Pfam" id="PF13500">
    <property type="entry name" value="AAA_26"/>
    <property type="match status" value="1"/>
</dbReference>
<dbReference type="AlphaFoldDB" id="A0A4U0X0Z6"/>
<dbReference type="InterPro" id="IPR049704">
    <property type="entry name" value="Aminotrans_3_PPA_site"/>
</dbReference>
<dbReference type="GO" id="GO:0009102">
    <property type="term" value="P:biotin biosynthetic process"/>
    <property type="evidence" value="ECO:0007669"/>
    <property type="project" value="TreeGrafter"/>
</dbReference>
<dbReference type="InterPro" id="IPR015424">
    <property type="entry name" value="PyrdxlP-dep_Trfase"/>
</dbReference>
<dbReference type="CDD" id="cd03109">
    <property type="entry name" value="DTBS"/>
    <property type="match status" value="1"/>
</dbReference>
<keyword evidence="5" id="KW-1185">Reference proteome</keyword>
<dbReference type="SUPFAM" id="SSF52540">
    <property type="entry name" value="P-loop containing nucleoside triphosphate hydrolases"/>
    <property type="match status" value="1"/>
</dbReference>
<keyword evidence="2" id="KW-0032">Aminotransferase</keyword>
<dbReference type="PANTHER" id="PTHR42684">
    <property type="entry name" value="ADENOSYLMETHIONINE-8-AMINO-7-OXONONANOATE AMINOTRANSFERASE"/>
    <property type="match status" value="1"/>
</dbReference>
<dbReference type="InterPro" id="IPR005814">
    <property type="entry name" value="Aminotrans_3"/>
</dbReference>
<proteinExistence type="predicted"/>
<dbReference type="Gene3D" id="3.40.640.10">
    <property type="entry name" value="Type I PLP-dependent aspartate aminotransferase-like (Major domain)"/>
    <property type="match status" value="1"/>
</dbReference>
<dbReference type="GO" id="GO:0004141">
    <property type="term" value="F:dethiobiotin synthase activity"/>
    <property type="evidence" value="ECO:0007669"/>
    <property type="project" value="TreeGrafter"/>
</dbReference>
<dbReference type="OrthoDB" id="425114at2759"/>
<dbReference type="GO" id="GO:0004015">
    <property type="term" value="F:adenosylmethionine-8-amino-7-oxononanoate transaminase activity"/>
    <property type="evidence" value="ECO:0007669"/>
    <property type="project" value="TreeGrafter"/>
</dbReference>
<dbReference type="GO" id="GO:0005739">
    <property type="term" value="C:mitochondrion"/>
    <property type="evidence" value="ECO:0007669"/>
    <property type="project" value="UniProtKB-SubCell"/>
</dbReference>
<dbReference type="Pfam" id="PF00202">
    <property type="entry name" value="Aminotran_3"/>
    <property type="match status" value="2"/>
</dbReference>
<evidence type="ECO:0000313" key="5">
    <source>
        <dbReference type="Proteomes" id="UP000309340"/>
    </source>
</evidence>
<gene>
    <name evidence="4" type="ORF">B0A55_07312</name>
</gene>
<dbReference type="Gene3D" id="3.40.50.300">
    <property type="entry name" value="P-loop containing nucleotide triphosphate hydrolases"/>
    <property type="match status" value="1"/>
</dbReference>
<evidence type="ECO:0000256" key="3">
    <source>
        <dbReference type="ARBA" id="ARBA00022679"/>
    </source>
</evidence>
<protein>
    <recommendedName>
        <fullName evidence="6">Bifunctional dethiobiotin synthetase/7,8-diamino-pelargonic acid aminotransferase, mitochondrial</fullName>
    </recommendedName>
</protein>
<dbReference type="STRING" id="329884.A0A4U0X0Z6"/>
<dbReference type="PANTHER" id="PTHR42684:SF3">
    <property type="entry name" value="ADENOSYLMETHIONINE-8-AMINO-7-OXONONANOATE AMINOTRANSFERASE"/>
    <property type="match status" value="1"/>
</dbReference>
<dbReference type="EMBL" id="NAJQ01000483">
    <property type="protein sequence ID" value="TKA68846.1"/>
    <property type="molecule type" value="Genomic_DNA"/>
</dbReference>
<evidence type="ECO:0000313" key="4">
    <source>
        <dbReference type="EMBL" id="TKA68846.1"/>
    </source>
</evidence>
<name>A0A4U0X0Z6_9PEZI</name>
<sequence length="805" mass="88194">MRQVGAVLWPKLRVLQVYGANTGVGKTIFSSILCRAFQKRFPKVHYLKPVSTGPQEEADDRHLSTLSSNIKAKCLYQFADPVSPHIAARSSKEVCHSQPDSPSTKAYTSQSVTDDSVRAALHDELSSYATGEDGIAIVETAGGVLSPAPSGGSQADLYRPLRLPVFLVGDHQLGGIGTTISAWESLHIRGYDVQSVALFAEGRYDNHSYLKDYFAERDVHAFSVRPPPERHSSIAEDARAMQEYYEEAAASSSVTNYTSKFLQDHDKRIADLESISAEAVEAIWHPFMQHSERSKDTITAIDSAYGDYFATHTTQQALATSLNPTTSLLKPAFDASASWWTQGLGHGNPRLALTAAHAAGRYGHVMFASAIHDPALRLAQTLLTNMGNPRLSKVFYTDNGSAGMEVAVKMGIRAAAARNGWSADDEIVILGLKGSYHGDTMGTMDCAEPSIYNKKEPWYTGRGHWLDFPQVKMRKGRWVVEPPEELEGAVGETRTFDSLDDIFDFEKRSKDYSSYRRYCDATLAELIQKGTKFGALVMEPILLGAGGMMFADPLFQRCLVDSVRHNHSLNTQQQPQQGPQLDWTGMPVICDEIFTGLYRLGRFSASSFLGIDADIVANAKLLTGGVLPLCTTTASQAIFDAFVSEDKTDALLHGHSYTAHPVGCSVANESLKTMMKMDRGGWWDGFKGLWSPPGSNRSLLSGGQAGRAWSMWSEAFLKAVSHRSQVDSVFALGSVLAITLKDPDGKSYASKAAYEMRDKLLAGADGEEWVIHSRVLGNVWYAMAAMTTTRETVESLEEKIFAALE</sequence>
<evidence type="ECO:0000256" key="2">
    <source>
        <dbReference type="ARBA" id="ARBA00022576"/>
    </source>
</evidence>
<dbReference type="PROSITE" id="PS00600">
    <property type="entry name" value="AA_TRANSFER_CLASS_3"/>
    <property type="match status" value="1"/>
</dbReference>
<dbReference type="InterPro" id="IPR027417">
    <property type="entry name" value="P-loop_NTPase"/>
</dbReference>
<reference evidence="4 5" key="1">
    <citation type="submission" date="2017-03" db="EMBL/GenBank/DDBJ databases">
        <title>Genomes of endolithic fungi from Antarctica.</title>
        <authorList>
            <person name="Coleine C."/>
            <person name="Masonjones S."/>
            <person name="Stajich J.E."/>
        </authorList>
    </citation>
    <scope>NUCLEOTIDE SEQUENCE [LARGE SCALE GENOMIC DNA]</scope>
    <source>
        <strain evidence="4 5">CCFEE 5184</strain>
    </source>
</reference>
<comment type="caution">
    <text evidence="4">The sequence shown here is derived from an EMBL/GenBank/DDBJ whole genome shotgun (WGS) entry which is preliminary data.</text>
</comment>